<protein>
    <submittedName>
        <fullName evidence="1">Uncharacterized protein</fullName>
    </submittedName>
</protein>
<evidence type="ECO:0000313" key="1">
    <source>
        <dbReference type="EMBL" id="CAB4039521.1"/>
    </source>
</evidence>
<reference evidence="1" key="1">
    <citation type="submission" date="2020-04" db="EMBL/GenBank/DDBJ databases">
        <authorList>
            <person name="Alioto T."/>
            <person name="Alioto T."/>
            <person name="Gomez Garrido J."/>
        </authorList>
    </citation>
    <scope>NUCLEOTIDE SEQUENCE</scope>
    <source>
        <strain evidence="1">A484AB</strain>
    </source>
</reference>
<dbReference type="Proteomes" id="UP001152795">
    <property type="component" value="Unassembled WGS sequence"/>
</dbReference>
<sequence length="557" mass="62691">MLEAIDSKLNNQPLFSANLEVTNAKNTIRATVEFMVISMIAEAAQPSEKTKTAFIEQLATQIRGNDEGFPKSEGMPSLAEIEPKSGRSPTMDEIVRNMLQDVKEGQKFHDAFSKTNFPARNERGTQKGREQLHYQGNKVVGIWLIRNRAAKEHDEEFVQEEVKREFCRQKRPREKRASCALEDRVRVTVDEESIKITDSYVEFDLVSRRDAKKRSHRKISLESIDLATPKLIKEYMSKSHFAGAPEAYAKINKGLAVHGLIFSFLGAMNYFSKGDNVRGTFTLSQSVHTLGDLTGINEVATKVGRHLLRRAAKNVAKGLNLEKGLERFSTKVERYMEKGVGKLLGAIPVVGLAFDVYFVEQDIEELANLNFNDAEDVKLLPLRIIDLSLDISTTVLNLIGTFCPEAEVITEPLIIYLSIIRMAIDDFYIEIMGEMEKVNWKSPWAGLQFLGALEKGVLEGAADFLTGGLLRQMESYRKQENYDKKLRKNLANPDSYYKIVGERSGSGKTIDFTKGKLSSFGGYINFRLLENNRALLEIGDISGSNHKTIRKTLKVDS</sequence>
<keyword evidence="2" id="KW-1185">Reference proteome</keyword>
<evidence type="ECO:0000313" key="2">
    <source>
        <dbReference type="Proteomes" id="UP001152795"/>
    </source>
</evidence>
<dbReference type="EMBL" id="CACRXK020025503">
    <property type="protein sequence ID" value="CAB4039521.1"/>
    <property type="molecule type" value="Genomic_DNA"/>
</dbReference>
<organism evidence="1 2">
    <name type="scientific">Paramuricea clavata</name>
    <name type="common">Red gorgonian</name>
    <name type="synonym">Violescent sea-whip</name>
    <dbReference type="NCBI Taxonomy" id="317549"/>
    <lineage>
        <taxon>Eukaryota</taxon>
        <taxon>Metazoa</taxon>
        <taxon>Cnidaria</taxon>
        <taxon>Anthozoa</taxon>
        <taxon>Octocorallia</taxon>
        <taxon>Malacalcyonacea</taxon>
        <taxon>Plexauridae</taxon>
        <taxon>Paramuricea</taxon>
    </lineage>
</organism>
<dbReference type="AlphaFoldDB" id="A0A6S7K816"/>
<name>A0A6S7K816_PARCT</name>
<gene>
    <name evidence="1" type="ORF">PACLA_8A024551</name>
</gene>
<accession>A0A6S7K816</accession>
<comment type="caution">
    <text evidence="1">The sequence shown here is derived from an EMBL/GenBank/DDBJ whole genome shotgun (WGS) entry which is preliminary data.</text>
</comment>
<dbReference type="OrthoDB" id="5985291at2759"/>
<proteinExistence type="predicted"/>